<protein>
    <recommendedName>
        <fullName evidence="4">Dirigent protein</fullName>
    </recommendedName>
</protein>
<dbReference type="AlphaFoldDB" id="A0A9R1XXQ6"/>
<reference evidence="5 6" key="1">
    <citation type="journal article" date="2017" name="Nat. Commun.">
        <title>Genome assembly with in vitro proximity ligation data and whole-genome triplication in lettuce.</title>
        <authorList>
            <person name="Reyes-Chin-Wo S."/>
            <person name="Wang Z."/>
            <person name="Yang X."/>
            <person name="Kozik A."/>
            <person name="Arikit S."/>
            <person name="Song C."/>
            <person name="Xia L."/>
            <person name="Froenicke L."/>
            <person name="Lavelle D.O."/>
            <person name="Truco M.J."/>
            <person name="Xia R."/>
            <person name="Zhu S."/>
            <person name="Xu C."/>
            <person name="Xu H."/>
            <person name="Xu X."/>
            <person name="Cox K."/>
            <person name="Korf I."/>
            <person name="Meyers B.C."/>
            <person name="Michelmore R.W."/>
        </authorList>
    </citation>
    <scope>NUCLEOTIDE SEQUENCE [LARGE SCALE GENOMIC DNA]</scope>
    <source>
        <strain evidence="6">cv. Salinas</strain>
        <tissue evidence="5">Seedlings</tissue>
    </source>
</reference>
<comment type="caution">
    <text evidence="5">The sequence shown here is derived from an EMBL/GenBank/DDBJ whole genome shotgun (WGS) entry which is preliminary data.</text>
</comment>
<dbReference type="Gene3D" id="2.40.480.10">
    <property type="entry name" value="Allene oxide cyclase-like"/>
    <property type="match status" value="1"/>
</dbReference>
<dbReference type="InterPro" id="IPR044859">
    <property type="entry name" value="Allene_oxi_cyc_Dirigent"/>
</dbReference>
<feature type="chain" id="PRO_5040533260" description="Dirigent protein" evidence="4">
    <location>
        <begin position="25"/>
        <end position="191"/>
    </location>
</feature>
<evidence type="ECO:0000256" key="4">
    <source>
        <dbReference type="RuleBase" id="RU363099"/>
    </source>
</evidence>
<keyword evidence="6" id="KW-1185">Reference proteome</keyword>
<evidence type="ECO:0000313" key="6">
    <source>
        <dbReference type="Proteomes" id="UP000235145"/>
    </source>
</evidence>
<keyword evidence="3 4" id="KW-0964">Secreted</keyword>
<comment type="subunit">
    <text evidence="2 4">Homodimer.</text>
</comment>
<comment type="function">
    <text evidence="4">Dirigent proteins impart stereoselectivity on the phenoxy radical-coupling reaction, yielding optically active lignans from two molecules of coniferyl alcohol in the biosynthesis of lignans, flavonolignans, and alkaloids and thus plays a central role in plant secondary metabolism.</text>
</comment>
<comment type="subcellular location">
    <subcellularLocation>
        <location evidence="4">Secreted</location>
        <location evidence="4">Extracellular space</location>
        <location evidence="4">Apoplast</location>
    </subcellularLocation>
</comment>
<keyword evidence="4" id="KW-0732">Signal</keyword>
<keyword evidence="4" id="KW-0052">Apoplast</keyword>
<dbReference type="PANTHER" id="PTHR21495">
    <property type="entry name" value="NUCLEOPORIN-RELATED"/>
    <property type="match status" value="1"/>
</dbReference>
<comment type="similarity">
    <text evidence="1 4">Belongs to the plant dirigent protein family.</text>
</comment>
<gene>
    <name evidence="5" type="ORF">LSAT_V11C100023890</name>
</gene>
<dbReference type="OrthoDB" id="1864232at2759"/>
<dbReference type="EMBL" id="NBSK02000001">
    <property type="protein sequence ID" value="KAJ0225212.1"/>
    <property type="molecule type" value="Genomic_DNA"/>
</dbReference>
<dbReference type="InterPro" id="IPR004265">
    <property type="entry name" value="Dirigent"/>
</dbReference>
<evidence type="ECO:0000256" key="2">
    <source>
        <dbReference type="ARBA" id="ARBA00011738"/>
    </source>
</evidence>
<evidence type="ECO:0000256" key="3">
    <source>
        <dbReference type="ARBA" id="ARBA00022525"/>
    </source>
</evidence>
<organism evidence="5 6">
    <name type="scientific">Lactuca sativa</name>
    <name type="common">Garden lettuce</name>
    <dbReference type="NCBI Taxonomy" id="4236"/>
    <lineage>
        <taxon>Eukaryota</taxon>
        <taxon>Viridiplantae</taxon>
        <taxon>Streptophyta</taxon>
        <taxon>Embryophyta</taxon>
        <taxon>Tracheophyta</taxon>
        <taxon>Spermatophyta</taxon>
        <taxon>Magnoliopsida</taxon>
        <taxon>eudicotyledons</taxon>
        <taxon>Gunneridae</taxon>
        <taxon>Pentapetalae</taxon>
        <taxon>asterids</taxon>
        <taxon>campanulids</taxon>
        <taxon>Asterales</taxon>
        <taxon>Asteraceae</taxon>
        <taxon>Cichorioideae</taxon>
        <taxon>Cichorieae</taxon>
        <taxon>Lactucinae</taxon>
        <taxon>Lactuca</taxon>
    </lineage>
</organism>
<dbReference type="GO" id="GO:0048046">
    <property type="term" value="C:apoplast"/>
    <property type="evidence" value="ECO:0007669"/>
    <property type="project" value="UniProtKB-SubCell"/>
</dbReference>
<accession>A0A9R1XXQ6</accession>
<evidence type="ECO:0000256" key="1">
    <source>
        <dbReference type="ARBA" id="ARBA00010746"/>
    </source>
</evidence>
<dbReference type="GO" id="GO:0009699">
    <property type="term" value="P:phenylpropanoid biosynthetic process"/>
    <property type="evidence" value="ECO:0007669"/>
    <property type="project" value="UniProtKB-ARBA"/>
</dbReference>
<dbReference type="Pfam" id="PF03018">
    <property type="entry name" value="Dirigent"/>
    <property type="match status" value="1"/>
</dbReference>
<feature type="signal peptide" evidence="4">
    <location>
        <begin position="1"/>
        <end position="24"/>
    </location>
</feature>
<dbReference type="Proteomes" id="UP000235145">
    <property type="component" value="Unassembled WGS sequence"/>
</dbReference>
<evidence type="ECO:0000313" key="5">
    <source>
        <dbReference type="EMBL" id="KAJ0225212.1"/>
    </source>
</evidence>
<sequence>MAQMLPKHKYTILTLLIFSLLLHGKSHKFSRTLSSKSLGFKKQKLSHLDFYFHDTVSGDHPTAVPVAEAAMSNTSPTKFGKTLMFDNPLTMDPEPSSKIVGRAQGMYASADSNEFGLLMVLNYVFTEGKYNGSTLSMIGRNPVTSPVREMPIVGGTGLFRFASGYALAKTHFLNTSSGDAIVNYNVYVFHY</sequence>
<name>A0A9R1XXQ6_LACSA</name>
<proteinExistence type="inferred from homology"/>